<evidence type="ECO:0000256" key="1">
    <source>
        <dbReference type="SAM" id="Phobius"/>
    </source>
</evidence>
<organism evidence="2 3">
    <name type="scientific">Methanosuratincola subterraneus</name>
    <dbReference type="NCBI Taxonomy" id="2593994"/>
    <lineage>
        <taxon>Archaea</taxon>
        <taxon>Thermoproteota</taxon>
        <taxon>Methanosuratincolia</taxon>
        <taxon>Candidatus Methanomethylicales</taxon>
        <taxon>Candidatus Methanomethylicaceae</taxon>
        <taxon>Candidatus Methanosuratincola (ex Vanwonterghem et al. 2016)</taxon>
    </lineage>
</organism>
<dbReference type="EMBL" id="RXGA01000001">
    <property type="protein sequence ID" value="RWX74031.1"/>
    <property type="molecule type" value="Genomic_DNA"/>
</dbReference>
<comment type="caution">
    <text evidence="2">The sequence shown here is derived from an EMBL/GenBank/DDBJ whole genome shotgun (WGS) entry which is preliminary data.</text>
</comment>
<keyword evidence="1" id="KW-0812">Transmembrane</keyword>
<keyword evidence="1" id="KW-1133">Transmembrane helix</keyword>
<reference evidence="2 3" key="1">
    <citation type="submission" date="2018-12" db="EMBL/GenBank/DDBJ databases">
        <title>The complete genome of the methanogenic archaea of the candidate phylum Verstraetearchaeota, obtained from the metagenome of underground thermal water.</title>
        <authorList>
            <person name="Kadnikov V.V."/>
            <person name="Mardanov A.V."/>
            <person name="Beletsky A.V."/>
            <person name="Karnachuk O.V."/>
            <person name="Ravin N.V."/>
        </authorList>
    </citation>
    <scope>NUCLEOTIDE SEQUENCE [LARGE SCALE GENOMIC DNA]</scope>
    <source>
        <strain evidence="2">Ch88</strain>
    </source>
</reference>
<protein>
    <submittedName>
        <fullName evidence="2">Uncharacterized protein</fullName>
    </submittedName>
</protein>
<dbReference type="Proteomes" id="UP000288215">
    <property type="component" value="Unassembled WGS sequence"/>
</dbReference>
<evidence type="ECO:0000313" key="2">
    <source>
        <dbReference type="EMBL" id="RWX74031.1"/>
    </source>
</evidence>
<gene>
    <name evidence="2" type="ORF">Metus_0056</name>
</gene>
<dbReference type="AlphaFoldDB" id="A0A3S4UHR1"/>
<proteinExistence type="predicted"/>
<sequence length="92" mass="9881">MKGALVFIVVFLIGVVVTTSNTSIPPGLNIYYMLGFPDTNYPILGLPAPVFAASILNGVIYGIIAWLLYSLAASTRKQKLEVVVKQEPPKGT</sequence>
<feature type="transmembrane region" description="Helical" evidence="1">
    <location>
        <begin position="46"/>
        <end position="69"/>
    </location>
</feature>
<name>A0A3S4UHR1_METS7</name>
<keyword evidence="1" id="KW-0472">Membrane</keyword>
<evidence type="ECO:0000313" key="3">
    <source>
        <dbReference type="Proteomes" id="UP000288215"/>
    </source>
</evidence>
<accession>A0A3S4UHR1</accession>